<keyword evidence="1" id="KW-1133">Transmembrane helix</keyword>
<organism evidence="2 3">
    <name type="scientific">Aurantiacibacter gilvus</name>
    <dbReference type="NCBI Taxonomy" id="3139141"/>
    <lineage>
        <taxon>Bacteria</taxon>
        <taxon>Pseudomonadati</taxon>
        <taxon>Pseudomonadota</taxon>
        <taxon>Alphaproteobacteria</taxon>
        <taxon>Sphingomonadales</taxon>
        <taxon>Erythrobacteraceae</taxon>
        <taxon>Aurantiacibacter</taxon>
    </lineage>
</organism>
<name>A0ABU9IHS8_9SPHN</name>
<dbReference type="RefSeq" id="WP_341674539.1">
    <property type="nucleotide sequence ID" value="NZ_JBBYHV010000002.1"/>
</dbReference>
<comment type="caution">
    <text evidence="2">The sequence shown here is derived from an EMBL/GenBank/DDBJ whole genome shotgun (WGS) entry which is preliminary data.</text>
</comment>
<proteinExistence type="predicted"/>
<sequence length="89" mass="8875">MGYIFMIVVGAAAGWLAAIVQRAVDSRALLVNLGAGIVGALVAGLLLSPVLVGGSLGAGTYTVDELLVALGGSITAVVSASMLRDMQIF</sequence>
<keyword evidence="1" id="KW-0812">Transmembrane</keyword>
<dbReference type="Proteomes" id="UP001497045">
    <property type="component" value="Unassembled WGS sequence"/>
</dbReference>
<keyword evidence="3" id="KW-1185">Reference proteome</keyword>
<keyword evidence="1" id="KW-0472">Membrane</keyword>
<accession>A0ABU9IHS8</accession>
<evidence type="ECO:0000313" key="3">
    <source>
        <dbReference type="Proteomes" id="UP001497045"/>
    </source>
</evidence>
<dbReference type="EMBL" id="JBBYHV010000002">
    <property type="protein sequence ID" value="MEL1252000.1"/>
    <property type="molecule type" value="Genomic_DNA"/>
</dbReference>
<feature type="transmembrane region" description="Helical" evidence="1">
    <location>
        <begin position="66"/>
        <end position="83"/>
    </location>
</feature>
<evidence type="ECO:0000313" key="2">
    <source>
        <dbReference type="EMBL" id="MEL1252000.1"/>
    </source>
</evidence>
<reference evidence="2 3" key="1">
    <citation type="submission" date="2024-04" db="EMBL/GenBank/DDBJ databases">
        <title>Aurantiacibacter sp. DGU6 16S ribosomal RNA gene Genome sequencing and assembly.</title>
        <authorList>
            <person name="Park S."/>
        </authorList>
    </citation>
    <scope>NUCLEOTIDE SEQUENCE [LARGE SCALE GENOMIC DNA]</scope>
    <source>
        <strain evidence="2 3">DGU6</strain>
    </source>
</reference>
<protein>
    <recommendedName>
        <fullName evidence="4">GlsB/YeaQ/YmgE family stress response membrane protein</fullName>
    </recommendedName>
</protein>
<feature type="transmembrane region" description="Helical" evidence="1">
    <location>
        <begin position="32"/>
        <end position="54"/>
    </location>
</feature>
<evidence type="ECO:0000256" key="1">
    <source>
        <dbReference type="SAM" id="Phobius"/>
    </source>
</evidence>
<gene>
    <name evidence="2" type="ORF">AAEO60_15090</name>
</gene>
<evidence type="ECO:0008006" key="4">
    <source>
        <dbReference type="Google" id="ProtNLM"/>
    </source>
</evidence>